<keyword evidence="2" id="KW-0238">DNA-binding</keyword>
<reference evidence="5 6" key="1">
    <citation type="submission" date="2016-10" db="EMBL/GenBank/DDBJ databases">
        <title>Rodentibacter gen. nov. and new species.</title>
        <authorList>
            <person name="Christensen H."/>
        </authorList>
    </citation>
    <scope>NUCLEOTIDE SEQUENCE [LARGE SCALE GENOMIC DNA]</scope>
    <source>
        <strain evidence="5 6">Ppn418</strain>
    </source>
</reference>
<dbReference type="Gene3D" id="1.10.260.40">
    <property type="entry name" value="lambda repressor-like DNA-binding domains"/>
    <property type="match status" value="1"/>
</dbReference>
<dbReference type="RefSeq" id="WP_077494724.1">
    <property type="nucleotide sequence ID" value="NZ_MLHG01000073.1"/>
</dbReference>
<evidence type="ECO:0000313" key="6">
    <source>
        <dbReference type="Proteomes" id="UP000189426"/>
    </source>
</evidence>
<organism evidence="5 6">
    <name type="scientific">Rodentibacter mrazii</name>
    <dbReference type="NCBI Taxonomy" id="1908257"/>
    <lineage>
        <taxon>Bacteria</taxon>
        <taxon>Pseudomonadati</taxon>
        <taxon>Pseudomonadota</taxon>
        <taxon>Gammaproteobacteria</taxon>
        <taxon>Pasteurellales</taxon>
        <taxon>Pasteurellaceae</taxon>
        <taxon>Rodentibacter</taxon>
    </lineage>
</organism>
<evidence type="ECO:0000259" key="4">
    <source>
        <dbReference type="PROSITE" id="PS50943"/>
    </source>
</evidence>
<keyword evidence="3" id="KW-0804">Transcription</keyword>
<dbReference type="SUPFAM" id="SSF47413">
    <property type="entry name" value="lambda repressor-like DNA-binding domains"/>
    <property type="match status" value="1"/>
</dbReference>
<dbReference type="EMBL" id="MLHG01000073">
    <property type="protein sequence ID" value="OOF38205.1"/>
    <property type="molecule type" value="Genomic_DNA"/>
</dbReference>
<dbReference type="AlphaFoldDB" id="A0A1V3ID03"/>
<evidence type="ECO:0000256" key="1">
    <source>
        <dbReference type="ARBA" id="ARBA00023015"/>
    </source>
</evidence>
<dbReference type="InterPro" id="IPR001387">
    <property type="entry name" value="Cro/C1-type_HTH"/>
</dbReference>
<keyword evidence="6" id="KW-1185">Reference proteome</keyword>
<dbReference type="Proteomes" id="UP000189426">
    <property type="component" value="Unassembled WGS sequence"/>
</dbReference>
<evidence type="ECO:0000313" key="5">
    <source>
        <dbReference type="EMBL" id="OOF38205.1"/>
    </source>
</evidence>
<keyword evidence="1" id="KW-0805">Transcription regulation</keyword>
<evidence type="ECO:0000256" key="3">
    <source>
        <dbReference type="ARBA" id="ARBA00023163"/>
    </source>
</evidence>
<dbReference type="GO" id="GO:0003677">
    <property type="term" value="F:DNA binding"/>
    <property type="evidence" value="ECO:0007669"/>
    <property type="project" value="UniProtKB-KW"/>
</dbReference>
<dbReference type="PANTHER" id="PTHR36511">
    <property type="entry name" value="MERR FAMILY BACTERIAL REGULATORY PROTEIN"/>
    <property type="match status" value="1"/>
</dbReference>
<proteinExistence type="predicted"/>
<dbReference type="STRING" id="1908257.BKK47_09995"/>
<gene>
    <name evidence="5" type="ORF">BKK47_09995</name>
</gene>
<dbReference type="CDD" id="cd00093">
    <property type="entry name" value="HTH_XRE"/>
    <property type="match status" value="1"/>
</dbReference>
<dbReference type="InterPro" id="IPR010982">
    <property type="entry name" value="Lambda_DNA-bd_dom_sf"/>
</dbReference>
<dbReference type="InterPro" id="IPR052359">
    <property type="entry name" value="HTH-type_reg/antitoxin"/>
</dbReference>
<protein>
    <submittedName>
        <fullName evidence="5">Transcriptional regulator</fullName>
    </submittedName>
</protein>
<dbReference type="PROSITE" id="PS50943">
    <property type="entry name" value="HTH_CROC1"/>
    <property type="match status" value="1"/>
</dbReference>
<dbReference type="SMART" id="SM00530">
    <property type="entry name" value="HTH_XRE"/>
    <property type="match status" value="1"/>
</dbReference>
<name>A0A1V3ID03_9PAST</name>
<feature type="domain" description="HTH cro/C1-type" evidence="4">
    <location>
        <begin position="45"/>
        <end position="88"/>
    </location>
</feature>
<evidence type="ECO:0000256" key="2">
    <source>
        <dbReference type="ARBA" id="ARBA00023125"/>
    </source>
</evidence>
<comment type="caution">
    <text evidence="5">The sequence shown here is derived from an EMBL/GenBank/DDBJ whole genome shotgun (WGS) entry which is preliminary data.</text>
</comment>
<dbReference type="PANTHER" id="PTHR36511:SF3">
    <property type="entry name" value="ANTITOXIN HIGA-2"/>
    <property type="match status" value="1"/>
</dbReference>
<accession>A0A1V3ID03</accession>
<dbReference type="Pfam" id="PF01381">
    <property type="entry name" value="HTH_3"/>
    <property type="match status" value="1"/>
</dbReference>
<sequence length="104" mass="12135">MTKRNLFNELMTGLKEIQAHQKGEIELPSYTLNRPEPLEMKASEIKAIRESLKLSQSMFAQKLRTSVRTYQGWEQGKSKPNQQAMLLLRMVERSPQIFEELARV</sequence>